<feature type="transmembrane region" description="Helical" evidence="2">
    <location>
        <begin position="65"/>
        <end position="94"/>
    </location>
</feature>
<sequence length="441" mass="47678">MFTKQSGHGYQSLPQQDSIPAKPGLFVATESFVPSPFHHHKEQGHSFDYIPKVNDNDCSDSSQGWLSWICNVMVTFLVYICTFLTFPVSGWFVLKVVPDYQRIVLFRLGRVCPPKGPGVVLVLPLIDQWQRVDLRTRAFNIPPCQVRTSDGAVVSVGADIQFRIWSPVMSVVSVQDLNASTRLTALNVMTTALGRKTLWEIQRERAKLGECLGMDINDLTKPWGLEVDRVELTVGPVLTPPDNCPSGPGSIILPPCLPGLEGLSGPIQQMAMHFLGNMMGSSAGSPLARTADSISFSDELNGASQTLATDPLPVSVSEDGVRIASSTTGSIVELLGVVKLLLSESLVRQVGACFLFLLQSADGQQTSYYVDLSRGSGAVGAGSPPDGQVPDVTLAMSETDLVAMFQGTLRPFAAYSTGRLKVQGDLKTAMKLEELLKLLRP</sequence>
<comment type="caution">
    <text evidence="4">The sequence shown here is derived from an EMBL/GenBank/DDBJ whole genome shotgun (WGS) entry which is preliminary data.</text>
</comment>
<keyword evidence="5" id="KW-1185">Reference proteome</keyword>
<dbReference type="Gene3D" id="3.30.1050.10">
    <property type="entry name" value="SCP2 sterol-binding domain"/>
    <property type="match status" value="1"/>
</dbReference>
<dbReference type="InterPro" id="IPR036527">
    <property type="entry name" value="SCP2_sterol-bd_dom_sf"/>
</dbReference>
<comment type="similarity">
    <text evidence="1">Belongs to the band 7/mec-2 family.</text>
</comment>
<keyword evidence="2" id="KW-0812">Transmembrane</keyword>
<dbReference type="SMART" id="SM00244">
    <property type="entry name" value="PHB"/>
    <property type="match status" value="1"/>
</dbReference>
<keyword evidence="2" id="KW-1133">Transmembrane helix</keyword>
<accession>A0ABD0WBA1</accession>
<keyword evidence="2" id="KW-0472">Membrane</keyword>
<dbReference type="Pfam" id="PF02036">
    <property type="entry name" value="SCP2"/>
    <property type="match status" value="1"/>
</dbReference>
<evidence type="ECO:0000259" key="3">
    <source>
        <dbReference type="SMART" id="SM00244"/>
    </source>
</evidence>
<dbReference type="PANTHER" id="PTHR10264:SF130">
    <property type="entry name" value="STOMATIN-LIKE PROTEIN 1"/>
    <property type="match status" value="1"/>
</dbReference>
<evidence type="ECO:0000256" key="2">
    <source>
        <dbReference type="SAM" id="Phobius"/>
    </source>
</evidence>
<evidence type="ECO:0000256" key="1">
    <source>
        <dbReference type="ARBA" id="ARBA00008164"/>
    </source>
</evidence>
<reference evidence="4 5" key="1">
    <citation type="submission" date="2024-06" db="EMBL/GenBank/DDBJ databases">
        <authorList>
            <person name="Pan Q."/>
            <person name="Wen M."/>
            <person name="Jouanno E."/>
            <person name="Zahm M."/>
            <person name="Klopp C."/>
            <person name="Cabau C."/>
            <person name="Louis A."/>
            <person name="Berthelot C."/>
            <person name="Parey E."/>
            <person name="Roest Crollius H."/>
            <person name="Montfort J."/>
            <person name="Robinson-Rechavi M."/>
            <person name="Bouchez O."/>
            <person name="Lampietro C."/>
            <person name="Lopez Roques C."/>
            <person name="Donnadieu C."/>
            <person name="Postlethwait J."/>
            <person name="Bobe J."/>
            <person name="Verreycken H."/>
            <person name="Guiguen Y."/>
        </authorList>
    </citation>
    <scope>NUCLEOTIDE SEQUENCE [LARGE SCALE GENOMIC DNA]</scope>
    <source>
        <strain evidence="4">Up_M1</strain>
        <tissue evidence="4">Testis</tissue>
    </source>
</reference>
<dbReference type="InterPro" id="IPR003033">
    <property type="entry name" value="SCP2_sterol-bd_dom"/>
</dbReference>
<gene>
    <name evidence="4" type="ORF">UPYG_G00273330</name>
</gene>
<dbReference type="InterPro" id="IPR043202">
    <property type="entry name" value="Band-7_stomatin-like"/>
</dbReference>
<feature type="domain" description="Band 7" evidence="3">
    <location>
        <begin position="92"/>
        <end position="252"/>
    </location>
</feature>
<dbReference type="InterPro" id="IPR036013">
    <property type="entry name" value="Band_7/SPFH_dom_sf"/>
</dbReference>
<dbReference type="PANTHER" id="PTHR10264">
    <property type="entry name" value="BAND 7 PROTEIN-RELATED"/>
    <property type="match status" value="1"/>
</dbReference>
<dbReference type="SUPFAM" id="SSF117892">
    <property type="entry name" value="Band 7/SPFH domain"/>
    <property type="match status" value="1"/>
</dbReference>
<proteinExistence type="inferred from homology"/>
<dbReference type="Proteomes" id="UP001557470">
    <property type="component" value="Unassembled WGS sequence"/>
</dbReference>
<dbReference type="PRINTS" id="PR00721">
    <property type="entry name" value="STOMATIN"/>
</dbReference>
<evidence type="ECO:0000313" key="5">
    <source>
        <dbReference type="Proteomes" id="UP001557470"/>
    </source>
</evidence>
<dbReference type="Gene3D" id="3.30.479.30">
    <property type="entry name" value="Band 7 domain"/>
    <property type="match status" value="1"/>
</dbReference>
<dbReference type="AlphaFoldDB" id="A0ABD0WBA1"/>
<organism evidence="4 5">
    <name type="scientific">Umbra pygmaea</name>
    <name type="common">Eastern mudminnow</name>
    <dbReference type="NCBI Taxonomy" id="75934"/>
    <lineage>
        <taxon>Eukaryota</taxon>
        <taxon>Metazoa</taxon>
        <taxon>Chordata</taxon>
        <taxon>Craniata</taxon>
        <taxon>Vertebrata</taxon>
        <taxon>Euteleostomi</taxon>
        <taxon>Actinopterygii</taxon>
        <taxon>Neopterygii</taxon>
        <taxon>Teleostei</taxon>
        <taxon>Protacanthopterygii</taxon>
        <taxon>Esociformes</taxon>
        <taxon>Umbridae</taxon>
        <taxon>Umbra</taxon>
    </lineage>
</organism>
<name>A0ABD0WBA1_UMBPY</name>
<dbReference type="InterPro" id="IPR001972">
    <property type="entry name" value="Stomatin_HflK_fam"/>
</dbReference>
<dbReference type="SUPFAM" id="SSF55718">
    <property type="entry name" value="SCP-like"/>
    <property type="match status" value="1"/>
</dbReference>
<evidence type="ECO:0000313" key="4">
    <source>
        <dbReference type="EMBL" id="KAL0968897.1"/>
    </source>
</evidence>
<dbReference type="Pfam" id="PF01145">
    <property type="entry name" value="Band_7"/>
    <property type="match status" value="1"/>
</dbReference>
<dbReference type="EMBL" id="JAGEUA010000008">
    <property type="protein sequence ID" value="KAL0968897.1"/>
    <property type="molecule type" value="Genomic_DNA"/>
</dbReference>
<protein>
    <recommendedName>
        <fullName evidence="3">Band 7 domain-containing protein</fullName>
    </recommendedName>
</protein>
<dbReference type="InterPro" id="IPR001107">
    <property type="entry name" value="Band_7"/>
</dbReference>